<reference evidence="2 3" key="1">
    <citation type="submission" date="2023-09" db="EMBL/GenBank/DDBJ databases">
        <authorList>
            <person name="Rey-Velasco X."/>
        </authorList>
    </citation>
    <scope>NUCLEOTIDE SEQUENCE [LARGE SCALE GENOMIC DNA]</scope>
    <source>
        <strain evidence="2 3">F388</strain>
    </source>
</reference>
<evidence type="ECO:0000313" key="3">
    <source>
        <dbReference type="Proteomes" id="UP001255246"/>
    </source>
</evidence>
<evidence type="ECO:0000313" key="2">
    <source>
        <dbReference type="EMBL" id="MDT0605989.1"/>
    </source>
</evidence>
<sequence length="248" mass="29202">MIKFFSKIRKNLLAKKTFREYLLYAFGEIVLVVVGILIALQINNWNEQKKQEEKERAFLKEINLDFKSNKEQLDSIIDFNKINFHAGSRLSEILKAFDFENPKRTETNYKIADSIQYYNDLIWRNKSFNPKNGTVEALLNSSSFDLIINDTLRRNLISWKDVLNDYLEEEKLAMNFIFYEYGPWARASFDPNKDDDPENTKALFSKRHRNFIYQRTGDLQNVLSAVKAEGIVNMINDIIRLTESKTDD</sequence>
<keyword evidence="1" id="KW-0812">Transmembrane</keyword>
<dbReference type="InterPro" id="IPR045749">
    <property type="entry name" value="DUF6090"/>
</dbReference>
<dbReference type="RefSeq" id="WP_311349552.1">
    <property type="nucleotide sequence ID" value="NZ_JAVRHR010000001.1"/>
</dbReference>
<organism evidence="2 3">
    <name type="scientific">Croceitalea rosinachiae</name>
    <dbReference type="NCBI Taxonomy" id="3075596"/>
    <lineage>
        <taxon>Bacteria</taxon>
        <taxon>Pseudomonadati</taxon>
        <taxon>Bacteroidota</taxon>
        <taxon>Flavobacteriia</taxon>
        <taxon>Flavobacteriales</taxon>
        <taxon>Flavobacteriaceae</taxon>
        <taxon>Croceitalea</taxon>
    </lineage>
</organism>
<keyword evidence="1" id="KW-1133">Transmembrane helix</keyword>
<name>A0ABU3A754_9FLAO</name>
<gene>
    <name evidence="2" type="ORF">RM706_03065</name>
</gene>
<comment type="caution">
    <text evidence="2">The sequence shown here is derived from an EMBL/GenBank/DDBJ whole genome shotgun (WGS) entry which is preliminary data.</text>
</comment>
<feature type="transmembrane region" description="Helical" evidence="1">
    <location>
        <begin position="21"/>
        <end position="42"/>
    </location>
</feature>
<proteinExistence type="predicted"/>
<dbReference type="Proteomes" id="UP001255246">
    <property type="component" value="Unassembled WGS sequence"/>
</dbReference>
<keyword evidence="3" id="KW-1185">Reference proteome</keyword>
<keyword evidence="1" id="KW-0472">Membrane</keyword>
<protein>
    <submittedName>
        <fullName evidence="2">DUF6090 family protein</fullName>
    </submittedName>
</protein>
<dbReference type="Pfam" id="PF19578">
    <property type="entry name" value="DUF6090"/>
    <property type="match status" value="1"/>
</dbReference>
<evidence type="ECO:0000256" key="1">
    <source>
        <dbReference type="SAM" id="Phobius"/>
    </source>
</evidence>
<accession>A0ABU3A754</accession>
<dbReference type="EMBL" id="JAVRHR010000001">
    <property type="protein sequence ID" value="MDT0605989.1"/>
    <property type="molecule type" value="Genomic_DNA"/>
</dbReference>